<name>A0ABM7X471_9BACT</name>
<evidence type="ECO:0000256" key="9">
    <source>
        <dbReference type="ARBA" id="ARBA00022833"/>
    </source>
</evidence>
<evidence type="ECO:0000256" key="13">
    <source>
        <dbReference type="SAM" id="Phobius"/>
    </source>
</evidence>
<keyword evidence="7" id="KW-0479">Metal-binding</keyword>
<dbReference type="Pfam" id="PF02163">
    <property type="entry name" value="Peptidase_M50"/>
    <property type="match status" value="1"/>
</dbReference>
<keyword evidence="5 15" id="KW-0645">Protease</keyword>
<keyword evidence="9" id="KW-0862">Zinc</keyword>
<proteinExistence type="inferred from homology"/>
<dbReference type="GO" id="GO:0008233">
    <property type="term" value="F:peptidase activity"/>
    <property type="evidence" value="ECO:0007669"/>
    <property type="project" value="UniProtKB-KW"/>
</dbReference>
<evidence type="ECO:0000256" key="8">
    <source>
        <dbReference type="ARBA" id="ARBA00022801"/>
    </source>
</evidence>
<dbReference type="InterPro" id="IPR008915">
    <property type="entry name" value="Peptidase_M50"/>
</dbReference>
<keyword evidence="12 13" id="KW-0472">Membrane</keyword>
<evidence type="ECO:0000313" key="15">
    <source>
        <dbReference type="EMBL" id="BDG06557.1"/>
    </source>
</evidence>
<keyword evidence="8" id="KW-0378">Hydrolase</keyword>
<sequence>MFGPDVLLRAVALLIPMILSLTVHEFAHAWSARMLGDDTAERMGRLTLNPLPHIDPFGTVLLPLVALMSPGVPFFGWAKPVPVNPARFRQGVNMGAGMALTAIAGPLSNVALAVFCAVLYGLGFRYDFLAGQPGIAFLLDRMISLNIVLAVFNMIPIPPLDGSRVIDWLVPYRHRPVWETVTRFAPFLLVAMFVFAPYVLAGPVSAMNALLDRLLFVVAGRPA</sequence>
<dbReference type="PANTHER" id="PTHR35864:SF1">
    <property type="entry name" value="ZINC METALLOPROTEASE YWHC-RELATED"/>
    <property type="match status" value="1"/>
</dbReference>
<feature type="transmembrane region" description="Helical" evidence="13">
    <location>
        <begin position="6"/>
        <end position="27"/>
    </location>
</feature>
<evidence type="ECO:0000256" key="7">
    <source>
        <dbReference type="ARBA" id="ARBA00022723"/>
    </source>
</evidence>
<evidence type="ECO:0000256" key="10">
    <source>
        <dbReference type="ARBA" id="ARBA00022989"/>
    </source>
</evidence>
<feature type="domain" description="Peptidase M50" evidence="14">
    <location>
        <begin position="134"/>
        <end position="194"/>
    </location>
</feature>
<evidence type="ECO:0000259" key="14">
    <source>
        <dbReference type="Pfam" id="PF02163"/>
    </source>
</evidence>
<evidence type="ECO:0000256" key="12">
    <source>
        <dbReference type="ARBA" id="ARBA00023136"/>
    </source>
</evidence>
<keyword evidence="11" id="KW-0482">Metalloprotease</keyword>
<evidence type="ECO:0000313" key="16">
    <source>
        <dbReference type="Proteomes" id="UP001162891"/>
    </source>
</evidence>
<keyword evidence="16" id="KW-1185">Reference proteome</keyword>
<evidence type="ECO:0000256" key="2">
    <source>
        <dbReference type="ARBA" id="ARBA00004651"/>
    </source>
</evidence>
<comment type="similarity">
    <text evidence="3">Belongs to the peptidase M50B family.</text>
</comment>
<keyword evidence="6 13" id="KW-0812">Transmembrane</keyword>
<protein>
    <submittedName>
        <fullName evidence="15">Site-2 protease family protein</fullName>
    </submittedName>
</protein>
<dbReference type="EMBL" id="AP025591">
    <property type="protein sequence ID" value="BDG06557.1"/>
    <property type="molecule type" value="Genomic_DNA"/>
</dbReference>
<dbReference type="InterPro" id="IPR052348">
    <property type="entry name" value="Metallopeptidase_M50B"/>
</dbReference>
<evidence type="ECO:0000256" key="1">
    <source>
        <dbReference type="ARBA" id="ARBA00001947"/>
    </source>
</evidence>
<dbReference type="InterPro" id="IPR044537">
    <property type="entry name" value="Rip2-like"/>
</dbReference>
<feature type="transmembrane region" description="Helical" evidence="13">
    <location>
        <begin position="57"/>
        <end position="78"/>
    </location>
</feature>
<comment type="subcellular location">
    <subcellularLocation>
        <location evidence="2">Cell membrane</location>
        <topology evidence="2">Multi-pass membrane protein</topology>
    </subcellularLocation>
</comment>
<dbReference type="PANTHER" id="PTHR35864">
    <property type="entry name" value="ZINC METALLOPROTEASE MJ0611-RELATED"/>
    <property type="match status" value="1"/>
</dbReference>
<evidence type="ECO:0000256" key="3">
    <source>
        <dbReference type="ARBA" id="ARBA00007931"/>
    </source>
</evidence>
<accession>A0ABM7X471</accession>
<keyword evidence="4" id="KW-1003">Cell membrane</keyword>
<evidence type="ECO:0000256" key="11">
    <source>
        <dbReference type="ARBA" id="ARBA00023049"/>
    </source>
</evidence>
<feature type="transmembrane region" description="Helical" evidence="13">
    <location>
        <begin position="134"/>
        <end position="155"/>
    </location>
</feature>
<dbReference type="CDD" id="cd06158">
    <property type="entry name" value="S2P-M50_like_1"/>
    <property type="match status" value="1"/>
</dbReference>
<keyword evidence="10 13" id="KW-1133">Transmembrane helix</keyword>
<dbReference type="GO" id="GO:0006508">
    <property type="term" value="P:proteolysis"/>
    <property type="evidence" value="ECO:0007669"/>
    <property type="project" value="UniProtKB-KW"/>
</dbReference>
<reference evidence="16" key="1">
    <citation type="journal article" date="2022" name="Int. J. Syst. Evol. Microbiol.">
        <title>Anaeromyxobacter oryzae sp. nov., Anaeromyxobacter diazotrophicus sp. nov. and Anaeromyxobacter paludicola sp. nov., isolated from paddy soils.</title>
        <authorList>
            <person name="Itoh H."/>
            <person name="Xu Z."/>
            <person name="Mise K."/>
            <person name="Masuda Y."/>
            <person name="Ushijima N."/>
            <person name="Hayakawa C."/>
            <person name="Shiratori Y."/>
            <person name="Senoo K."/>
        </authorList>
    </citation>
    <scope>NUCLEOTIDE SEQUENCE [LARGE SCALE GENOMIC DNA]</scope>
    <source>
        <strain evidence="16">Red232</strain>
    </source>
</reference>
<feature type="transmembrane region" description="Helical" evidence="13">
    <location>
        <begin position="98"/>
        <end position="122"/>
    </location>
</feature>
<feature type="transmembrane region" description="Helical" evidence="13">
    <location>
        <begin position="184"/>
        <end position="211"/>
    </location>
</feature>
<evidence type="ECO:0000256" key="5">
    <source>
        <dbReference type="ARBA" id="ARBA00022670"/>
    </source>
</evidence>
<dbReference type="Proteomes" id="UP001162891">
    <property type="component" value="Chromosome"/>
</dbReference>
<comment type="cofactor">
    <cofactor evidence="1">
        <name>Zn(2+)</name>
        <dbReference type="ChEBI" id="CHEBI:29105"/>
    </cofactor>
</comment>
<evidence type="ECO:0000256" key="4">
    <source>
        <dbReference type="ARBA" id="ARBA00022475"/>
    </source>
</evidence>
<gene>
    <name evidence="15" type="ORF">AMOR_55530</name>
</gene>
<evidence type="ECO:0000256" key="6">
    <source>
        <dbReference type="ARBA" id="ARBA00022692"/>
    </source>
</evidence>
<organism evidence="15 16">
    <name type="scientific">Anaeromyxobacter oryzae</name>
    <dbReference type="NCBI Taxonomy" id="2918170"/>
    <lineage>
        <taxon>Bacteria</taxon>
        <taxon>Pseudomonadati</taxon>
        <taxon>Myxococcota</taxon>
        <taxon>Myxococcia</taxon>
        <taxon>Myxococcales</taxon>
        <taxon>Cystobacterineae</taxon>
        <taxon>Anaeromyxobacteraceae</taxon>
        <taxon>Anaeromyxobacter</taxon>
    </lineage>
</organism>